<dbReference type="EC" id="2.1.1.297" evidence="5"/>
<dbReference type="GO" id="GO:0003676">
    <property type="term" value="F:nucleic acid binding"/>
    <property type="evidence" value="ECO:0007669"/>
    <property type="project" value="InterPro"/>
</dbReference>
<evidence type="ECO:0000256" key="4">
    <source>
        <dbReference type="ARBA" id="ARBA00048391"/>
    </source>
</evidence>
<evidence type="ECO:0000259" key="6">
    <source>
        <dbReference type="Pfam" id="PF05175"/>
    </source>
</evidence>
<dbReference type="SUPFAM" id="SSF53335">
    <property type="entry name" value="S-adenosyl-L-methionine-dependent methyltransferases"/>
    <property type="match status" value="1"/>
</dbReference>
<dbReference type="PROSITE" id="PS00092">
    <property type="entry name" value="N6_MTASE"/>
    <property type="match status" value="1"/>
</dbReference>
<dbReference type="InterPro" id="IPR050320">
    <property type="entry name" value="N5-glutamine_MTase"/>
</dbReference>
<dbReference type="STRING" id="388280.SAMN04488057_101257"/>
<accession>A0A1M7IAK5</accession>
<dbReference type="OrthoDB" id="9800643at2"/>
<gene>
    <name evidence="5" type="primary">prmC</name>
    <name evidence="7" type="ORF">SAMN04488057_101257</name>
</gene>
<sequence length="281" mass="31595">MPERSARNIYQTYKESLQQIYSREEAESLTLMLLNRYLGLKRRDLLLQKPVALIPPDLPEALNALLKGMPIQYIFGEAAFFGRDFMVNSDVLIPRNETEELVNMVIKRHRGRSRILDIGTGSGCIAVTLSLELSESEVFGMDVSRTALEVARANALKLKARVSYFLADVLTEPLPEQDLDLIISNPPYVRTMDKATMHVNVLDHEPHLALFVADDDPLVFYRAIAIKGRHHLKSGGYIYFEINEALGAAVRALLSSCGYPQVHIEKDLNGKDRFAWAVNPG</sequence>
<name>A0A1M7IAK5_9BACT</name>
<dbReference type="InterPro" id="IPR019874">
    <property type="entry name" value="RF_methyltr_PrmC"/>
</dbReference>
<evidence type="ECO:0000313" key="7">
    <source>
        <dbReference type="EMBL" id="SHM37618.1"/>
    </source>
</evidence>
<organism evidence="7 8">
    <name type="scientific">Cyclobacterium lianum</name>
    <dbReference type="NCBI Taxonomy" id="388280"/>
    <lineage>
        <taxon>Bacteria</taxon>
        <taxon>Pseudomonadati</taxon>
        <taxon>Bacteroidota</taxon>
        <taxon>Cytophagia</taxon>
        <taxon>Cytophagales</taxon>
        <taxon>Cyclobacteriaceae</taxon>
        <taxon>Cyclobacterium</taxon>
    </lineage>
</organism>
<evidence type="ECO:0000256" key="3">
    <source>
        <dbReference type="ARBA" id="ARBA00022691"/>
    </source>
</evidence>
<keyword evidence="1 5" id="KW-0489">Methyltransferase</keyword>
<comment type="function">
    <text evidence="5">Methylates the class 1 translation termination release factors RF1/PrfA and RF2/PrfB on the glutamine residue of the universally conserved GGQ motif.</text>
</comment>
<dbReference type="Proteomes" id="UP000184513">
    <property type="component" value="Unassembled WGS sequence"/>
</dbReference>
<protein>
    <recommendedName>
        <fullName evidence="5">Release factor glutamine methyltransferase</fullName>
        <shortName evidence="5">RF MTase</shortName>
        <ecNumber evidence="5">2.1.1.297</ecNumber>
    </recommendedName>
    <alternativeName>
        <fullName evidence="5">N5-glutamine methyltransferase PrmC</fullName>
    </alternativeName>
    <alternativeName>
        <fullName evidence="5">Protein-(glutamine-N5) MTase PrmC</fullName>
    </alternativeName>
    <alternativeName>
        <fullName evidence="5">Protein-glutamine N-methyltransferase PrmC</fullName>
    </alternativeName>
</protein>
<evidence type="ECO:0000256" key="5">
    <source>
        <dbReference type="HAMAP-Rule" id="MF_02126"/>
    </source>
</evidence>
<dbReference type="EMBL" id="FRCY01000001">
    <property type="protein sequence ID" value="SHM37618.1"/>
    <property type="molecule type" value="Genomic_DNA"/>
</dbReference>
<feature type="binding site" evidence="5">
    <location>
        <begin position="119"/>
        <end position="123"/>
    </location>
    <ligand>
        <name>S-adenosyl-L-methionine</name>
        <dbReference type="ChEBI" id="CHEBI:59789"/>
    </ligand>
</feature>
<keyword evidence="2 5" id="KW-0808">Transferase</keyword>
<keyword evidence="8" id="KW-1185">Reference proteome</keyword>
<dbReference type="InterPro" id="IPR004556">
    <property type="entry name" value="HemK-like"/>
</dbReference>
<dbReference type="Pfam" id="PF05175">
    <property type="entry name" value="MTS"/>
    <property type="match status" value="1"/>
</dbReference>
<dbReference type="InterPro" id="IPR029063">
    <property type="entry name" value="SAM-dependent_MTases_sf"/>
</dbReference>
<evidence type="ECO:0000256" key="2">
    <source>
        <dbReference type="ARBA" id="ARBA00022679"/>
    </source>
</evidence>
<feature type="binding site" evidence="5">
    <location>
        <begin position="185"/>
        <end position="188"/>
    </location>
    <ligand>
        <name>substrate</name>
    </ligand>
</feature>
<dbReference type="GO" id="GO:0102559">
    <property type="term" value="F:peptide chain release factor N(5)-glutamine methyltransferase activity"/>
    <property type="evidence" value="ECO:0007669"/>
    <property type="project" value="UniProtKB-EC"/>
</dbReference>
<dbReference type="GO" id="GO:0032259">
    <property type="term" value="P:methylation"/>
    <property type="evidence" value="ECO:0007669"/>
    <property type="project" value="UniProtKB-KW"/>
</dbReference>
<dbReference type="HAMAP" id="MF_02126">
    <property type="entry name" value="RF_methyltr_PrmC"/>
    <property type="match status" value="1"/>
</dbReference>
<feature type="binding site" evidence="5">
    <location>
        <position position="185"/>
    </location>
    <ligand>
        <name>S-adenosyl-L-methionine</name>
        <dbReference type="ChEBI" id="CHEBI:59789"/>
    </ligand>
</feature>
<comment type="similarity">
    <text evidence="5">Belongs to the protein N5-glutamine methyltransferase family. PrmC subfamily.</text>
</comment>
<dbReference type="NCBIfam" id="TIGR00536">
    <property type="entry name" value="hemK_fam"/>
    <property type="match status" value="1"/>
</dbReference>
<dbReference type="PANTHER" id="PTHR18895:SF74">
    <property type="entry name" value="MTRF1L RELEASE FACTOR GLUTAMINE METHYLTRANSFERASE"/>
    <property type="match status" value="1"/>
</dbReference>
<feature type="binding site" evidence="5">
    <location>
        <position position="142"/>
    </location>
    <ligand>
        <name>S-adenosyl-L-methionine</name>
        <dbReference type="ChEBI" id="CHEBI:59789"/>
    </ligand>
</feature>
<dbReference type="PANTHER" id="PTHR18895">
    <property type="entry name" value="HEMK METHYLTRANSFERASE"/>
    <property type="match status" value="1"/>
</dbReference>
<evidence type="ECO:0000256" key="1">
    <source>
        <dbReference type="ARBA" id="ARBA00022603"/>
    </source>
</evidence>
<dbReference type="NCBIfam" id="TIGR03534">
    <property type="entry name" value="RF_mod_PrmC"/>
    <property type="match status" value="1"/>
</dbReference>
<dbReference type="InterPro" id="IPR002052">
    <property type="entry name" value="DNA_methylase_N6_adenine_CS"/>
</dbReference>
<feature type="domain" description="Methyltransferase small" evidence="6">
    <location>
        <begin position="103"/>
        <end position="195"/>
    </location>
</feature>
<comment type="caution">
    <text evidence="5">Lacks conserved residue(s) required for the propagation of feature annotation.</text>
</comment>
<dbReference type="Gene3D" id="1.10.8.10">
    <property type="entry name" value="DNA helicase RuvA subunit, C-terminal domain"/>
    <property type="match status" value="1"/>
</dbReference>
<dbReference type="CDD" id="cd02440">
    <property type="entry name" value="AdoMet_MTases"/>
    <property type="match status" value="1"/>
</dbReference>
<evidence type="ECO:0000313" key="8">
    <source>
        <dbReference type="Proteomes" id="UP000184513"/>
    </source>
</evidence>
<reference evidence="7 8" key="1">
    <citation type="submission" date="2016-11" db="EMBL/GenBank/DDBJ databases">
        <authorList>
            <person name="Jaros S."/>
            <person name="Januszkiewicz K."/>
            <person name="Wedrychowicz H."/>
        </authorList>
    </citation>
    <scope>NUCLEOTIDE SEQUENCE [LARGE SCALE GENOMIC DNA]</scope>
    <source>
        <strain evidence="7 8">CGMCC 1.6102</strain>
    </source>
</reference>
<dbReference type="InterPro" id="IPR007848">
    <property type="entry name" value="Small_mtfrase_dom"/>
</dbReference>
<dbReference type="Gene3D" id="3.40.50.150">
    <property type="entry name" value="Vaccinia Virus protein VP39"/>
    <property type="match status" value="1"/>
</dbReference>
<comment type="catalytic activity">
    <reaction evidence="4 5">
        <text>L-glutaminyl-[peptide chain release factor] + S-adenosyl-L-methionine = N(5)-methyl-L-glutaminyl-[peptide chain release factor] + S-adenosyl-L-homocysteine + H(+)</text>
        <dbReference type="Rhea" id="RHEA:42896"/>
        <dbReference type="Rhea" id="RHEA-COMP:10271"/>
        <dbReference type="Rhea" id="RHEA-COMP:10272"/>
        <dbReference type="ChEBI" id="CHEBI:15378"/>
        <dbReference type="ChEBI" id="CHEBI:30011"/>
        <dbReference type="ChEBI" id="CHEBI:57856"/>
        <dbReference type="ChEBI" id="CHEBI:59789"/>
        <dbReference type="ChEBI" id="CHEBI:61891"/>
        <dbReference type="EC" id="2.1.1.297"/>
    </reaction>
</comment>
<proteinExistence type="inferred from homology"/>
<dbReference type="AlphaFoldDB" id="A0A1M7IAK5"/>
<dbReference type="RefSeq" id="WP_073090507.1">
    <property type="nucleotide sequence ID" value="NZ_FRCY01000001.1"/>
</dbReference>
<keyword evidence="3 5" id="KW-0949">S-adenosyl-L-methionine</keyword>